<dbReference type="Proteomes" id="UP000240653">
    <property type="component" value="Unassembled WGS sequence"/>
</dbReference>
<gene>
    <name evidence="1" type="ORF">C7I85_27925</name>
</gene>
<accession>A0A2P7RTY1</accession>
<evidence type="ECO:0000313" key="1">
    <source>
        <dbReference type="EMBL" id="PSJ53654.1"/>
    </source>
</evidence>
<organism evidence="1 2">
    <name type="scientific">Pseudaminobacter soli</name>
    <name type="common">ex Li et al. 2025</name>
    <dbReference type="NCBI Taxonomy" id="1295366"/>
    <lineage>
        <taxon>Bacteria</taxon>
        <taxon>Pseudomonadati</taxon>
        <taxon>Pseudomonadota</taxon>
        <taxon>Alphaproteobacteria</taxon>
        <taxon>Hyphomicrobiales</taxon>
        <taxon>Phyllobacteriaceae</taxon>
        <taxon>Pseudaminobacter</taxon>
    </lineage>
</organism>
<keyword evidence="2" id="KW-1185">Reference proteome</keyword>
<name>A0A2P7RTY1_9HYPH</name>
<comment type="caution">
    <text evidence="1">The sequence shown here is derived from an EMBL/GenBank/DDBJ whole genome shotgun (WGS) entry which is preliminary data.</text>
</comment>
<dbReference type="EMBL" id="PXYL01000029">
    <property type="protein sequence ID" value="PSJ53654.1"/>
    <property type="molecule type" value="Genomic_DNA"/>
</dbReference>
<sequence>MRLTSRLENSGEKTLSASDFPVLAVVASGIGVVIVDRGLHPLTTRANHAISTLDMAGTSAEMQVSAFLF</sequence>
<dbReference type="AlphaFoldDB" id="A0A2P7RTY1"/>
<evidence type="ECO:0000313" key="2">
    <source>
        <dbReference type="Proteomes" id="UP000240653"/>
    </source>
</evidence>
<protein>
    <submittedName>
        <fullName evidence="1">Uncharacterized protein</fullName>
    </submittedName>
</protein>
<reference evidence="1 2" key="1">
    <citation type="submission" date="2018-03" db="EMBL/GenBank/DDBJ databases">
        <title>The draft genome of Mesorhizobium soli JCM 19897.</title>
        <authorList>
            <person name="Li L."/>
            <person name="Liu L."/>
            <person name="Liang L."/>
            <person name="Wang T."/>
            <person name="Zhang X."/>
        </authorList>
    </citation>
    <scope>NUCLEOTIDE SEQUENCE [LARGE SCALE GENOMIC DNA]</scope>
    <source>
        <strain evidence="1 2">JCM 19897</strain>
    </source>
</reference>
<proteinExistence type="predicted"/>